<proteinExistence type="predicted"/>
<evidence type="ECO:0000313" key="3">
    <source>
        <dbReference type="Proteomes" id="UP001151760"/>
    </source>
</evidence>
<keyword evidence="3" id="KW-1185">Reference proteome</keyword>
<protein>
    <submittedName>
        <fullName evidence="2">Uncharacterized protein</fullName>
    </submittedName>
</protein>
<evidence type="ECO:0000313" key="2">
    <source>
        <dbReference type="EMBL" id="GJT71238.1"/>
    </source>
</evidence>
<sequence>MAPMASSDPEVKTCSKTCLKNYEALKKLYDDLLVKLSDIGFKATTYKRGLVTLEDQIVKYREHEVRFSKEIALLKRSVGSKEYQLGLLRTELEKVKQEKEGFDFKIAKFDKSAKDLNEMLESQITDKSKKRVGYHAVPSPHPLILNRPTTLDLSYSGLEEFKEPEVNEYGPRDSSLKSTTGCDKKSDNSKENTDDSLLRLIHVWR</sequence>
<reference evidence="2" key="2">
    <citation type="submission" date="2022-01" db="EMBL/GenBank/DDBJ databases">
        <authorList>
            <person name="Yamashiro T."/>
            <person name="Shiraishi A."/>
            <person name="Satake H."/>
            <person name="Nakayama K."/>
        </authorList>
    </citation>
    <scope>NUCLEOTIDE SEQUENCE</scope>
</reference>
<gene>
    <name evidence="2" type="ORF">Tco_1030524</name>
</gene>
<evidence type="ECO:0000256" key="1">
    <source>
        <dbReference type="SAM" id="MobiDB-lite"/>
    </source>
</evidence>
<feature type="compositionally biased region" description="Basic and acidic residues" evidence="1">
    <location>
        <begin position="164"/>
        <end position="175"/>
    </location>
</feature>
<feature type="region of interest" description="Disordered" evidence="1">
    <location>
        <begin position="164"/>
        <end position="193"/>
    </location>
</feature>
<organism evidence="2 3">
    <name type="scientific">Tanacetum coccineum</name>
    <dbReference type="NCBI Taxonomy" id="301880"/>
    <lineage>
        <taxon>Eukaryota</taxon>
        <taxon>Viridiplantae</taxon>
        <taxon>Streptophyta</taxon>
        <taxon>Embryophyta</taxon>
        <taxon>Tracheophyta</taxon>
        <taxon>Spermatophyta</taxon>
        <taxon>Magnoliopsida</taxon>
        <taxon>eudicotyledons</taxon>
        <taxon>Gunneridae</taxon>
        <taxon>Pentapetalae</taxon>
        <taxon>asterids</taxon>
        <taxon>campanulids</taxon>
        <taxon>Asterales</taxon>
        <taxon>Asteraceae</taxon>
        <taxon>Asteroideae</taxon>
        <taxon>Anthemideae</taxon>
        <taxon>Anthemidinae</taxon>
        <taxon>Tanacetum</taxon>
    </lineage>
</organism>
<dbReference type="Proteomes" id="UP001151760">
    <property type="component" value="Unassembled WGS sequence"/>
</dbReference>
<feature type="compositionally biased region" description="Basic and acidic residues" evidence="1">
    <location>
        <begin position="182"/>
        <end position="193"/>
    </location>
</feature>
<comment type="caution">
    <text evidence="2">The sequence shown here is derived from an EMBL/GenBank/DDBJ whole genome shotgun (WGS) entry which is preliminary data.</text>
</comment>
<reference evidence="2" key="1">
    <citation type="journal article" date="2022" name="Int. J. Mol. Sci.">
        <title>Draft Genome of Tanacetum Coccineum: Genomic Comparison of Closely Related Tanacetum-Family Plants.</title>
        <authorList>
            <person name="Yamashiro T."/>
            <person name="Shiraishi A."/>
            <person name="Nakayama K."/>
            <person name="Satake H."/>
        </authorList>
    </citation>
    <scope>NUCLEOTIDE SEQUENCE</scope>
</reference>
<name>A0ABQ5G7M8_9ASTR</name>
<dbReference type="EMBL" id="BQNB010018151">
    <property type="protein sequence ID" value="GJT71238.1"/>
    <property type="molecule type" value="Genomic_DNA"/>
</dbReference>
<accession>A0ABQ5G7M8</accession>